<dbReference type="Proteomes" id="UP000229681">
    <property type="component" value="Unassembled WGS sequence"/>
</dbReference>
<dbReference type="PANTHER" id="PTHR30579">
    <property type="entry name" value="TRANSCRIPTIONAL REGULATOR"/>
    <property type="match status" value="1"/>
</dbReference>
<dbReference type="AlphaFoldDB" id="A0A2M8P7R0"/>
<evidence type="ECO:0000259" key="5">
    <source>
        <dbReference type="PROSITE" id="PS50931"/>
    </source>
</evidence>
<comment type="caution">
    <text evidence="6">The sequence shown here is derived from an EMBL/GenBank/DDBJ whole genome shotgun (WGS) entry which is preliminary data.</text>
</comment>
<dbReference type="SUPFAM" id="SSF46785">
    <property type="entry name" value="Winged helix' DNA-binding domain"/>
    <property type="match status" value="1"/>
</dbReference>
<sequence length="34" mass="3921">MLDLYKLRIFMAVVREGSFRAAAERLYITQSAIS</sequence>
<dbReference type="PROSITE" id="PS50931">
    <property type="entry name" value="HTH_LYSR"/>
    <property type="match status" value="1"/>
</dbReference>
<name>A0A2M8P7R0_9CHLR</name>
<dbReference type="InterPro" id="IPR000847">
    <property type="entry name" value="LysR_HTH_N"/>
</dbReference>
<evidence type="ECO:0000256" key="3">
    <source>
        <dbReference type="ARBA" id="ARBA00023125"/>
    </source>
</evidence>
<evidence type="ECO:0000256" key="1">
    <source>
        <dbReference type="ARBA" id="ARBA00009437"/>
    </source>
</evidence>
<evidence type="ECO:0000313" key="7">
    <source>
        <dbReference type="Proteomes" id="UP000229681"/>
    </source>
</evidence>
<organism evidence="6 7">
    <name type="scientific">Candidatus Thermofonsia Clade 1 bacterium</name>
    <dbReference type="NCBI Taxonomy" id="2364210"/>
    <lineage>
        <taxon>Bacteria</taxon>
        <taxon>Bacillati</taxon>
        <taxon>Chloroflexota</taxon>
        <taxon>Candidatus Thermofontia</taxon>
        <taxon>Candidatus Thermofonsia Clade 1</taxon>
    </lineage>
</organism>
<feature type="non-terminal residue" evidence="6">
    <location>
        <position position="34"/>
    </location>
</feature>
<dbReference type="EMBL" id="PGTM01000859">
    <property type="protein sequence ID" value="PJF33591.1"/>
    <property type="molecule type" value="Genomic_DNA"/>
</dbReference>
<protein>
    <submittedName>
        <fullName evidence="6">LysR family transcriptional regulator</fullName>
    </submittedName>
</protein>
<evidence type="ECO:0000256" key="4">
    <source>
        <dbReference type="ARBA" id="ARBA00023163"/>
    </source>
</evidence>
<dbReference type="GO" id="GO:0003677">
    <property type="term" value="F:DNA binding"/>
    <property type="evidence" value="ECO:0007669"/>
    <property type="project" value="UniProtKB-KW"/>
</dbReference>
<dbReference type="GO" id="GO:0003700">
    <property type="term" value="F:DNA-binding transcription factor activity"/>
    <property type="evidence" value="ECO:0007669"/>
    <property type="project" value="InterPro"/>
</dbReference>
<proteinExistence type="inferred from homology"/>
<keyword evidence="2" id="KW-0805">Transcription regulation</keyword>
<dbReference type="InterPro" id="IPR036390">
    <property type="entry name" value="WH_DNA-bd_sf"/>
</dbReference>
<evidence type="ECO:0000313" key="6">
    <source>
        <dbReference type="EMBL" id="PJF33591.1"/>
    </source>
</evidence>
<reference evidence="6 7" key="1">
    <citation type="submission" date="2017-11" db="EMBL/GenBank/DDBJ databases">
        <title>Evolution of Phototrophy in the Chloroflexi Phylum Driven by Horizontal Gene Transfer.</title>
        <authorList>
            <person name="Ward L.M."/>
            <person name="Hemp J."/>
            <person name="Shih P.M."/>
            <person name="Mcglynn S.E."/>
            <person name="Fischer W."/>
        </authorList>
    </citation>
    <scope>NUCLEOTIDE SEQUENCE [LARGE SCALE GENOMIC DNA]</scope>
    <source>
        <strain evidence="6">JP3_13</strain>
    </source>
</reference>
<dbReference type="InterPro" id="IPR036388">
    <property type="entry name" value="WH-like_DNA-bd_sf"/>
</dbReference>
<keyword evidence="4" id="KW-0804">Transcription</keyword>
<keyword evidence="3" id="KW-0238">DNA-binding</keyword>
<comment type="similarity">
    <text evidence="1">Belongs to the LysR transcriptional regulatory family.</text>
</comment>
<gene>
    <name evidence="6" type="ORF">CUN49_18225</name>
</gene>
<feature type="domain" description="HTH lysR-type" evidence="5">
    <location>
        <begin position="2"/>
        <end position="34"/>
    </location>
</feature>
<dbReference type="Gene3D" id="1.10.10.10">
    <property type="entry name" value="Winged helix-like DNA-binding domain superfamily/Winged helix DNA-binding domain"/>
    <property type="match status" value="1"/>
</dbReference>
<dbReference type="InterPro" id="IPR050176">
    <property type="entry name" value="LTTR"/>
</dbReference>
<accession>A0A2M8P7R0</accession>
<dbReference type="Pfam" id="PF00126">
    <property type="entry name" value="HTH_1"/>
    <property type="match status" value="1"/>
</dbReference>
<evidence type="ECO:0000256" key="2">
    <source>
        <dbReference type="ARBA" id="ARBA00023015"/>
    </source>
</evidence>